<gene>
    <name evidence="3" type="ORF">HRQ87_07815</name>
</gene>
<dbReference type="InterPro" id="IPR036366">
    <property type="entry name" value="PGBDSf"/>
</dbReference>
<evidence type="ECO:0000259" key="2">
    <source>
        <dbReference type="Pfam" id="PF01471"/>
    </source>
</evidence>
<dbReference type="Gene3D" id="1.10.101.10">
    <property type="entry name" value="PGBD-like superfamily/PGBD"/>
    <property type="match status" value="1"/>
</dbReference>
<evidence type="ECO:0000313" key="4">
    <source>
        <dbReference type="Proteomes" id="UP000777935"/>
    </source>
</evidence>
<dbReference type="PANTHER" id="PTHR43019:SF23">
    <property type="entry name" value="PROTEASE DO-LIKE 5, CHLOROPLASTIC"/>
    <property type="match status" value="1"/>
</dbReference>
<feature type="domain" description="Peptidoglycan binding-like" evidence="2">
    <location>
        <begin position="154"/>
        <end position="207"/>
    </location>
</feature>
<evidence type="ECO:0000313" key="3">
    <source>
        <dbReference type="EMBL" id="NSX54709.1"/>
    </source>
</evidence>
<feature type="signal peptide" evidence="1">
    <location>
        <begin position="1"/>
        <end position="24"/>
    </location>
</feature>
<protein>
    <submittedName>
        <fullName evidence="3">Peptidoglycan-binding protein</fullName>
    </submittedName>
</protein>
<dbReference type="SUPFAM" id="SSF50494">
    <property type="entry name" value="Trypsin-like serine proteases"/>
    <property type="match status" value="1"/>
</dbReference>
<dbReference type="InterPro" id="IPR002477">
    <property type="entry name" value="Peptidoglycan-bd-like"/>
</dbReference>
<organism evidence="3 4">
    <name type="scientific">Parasulfitobacter algicola</name>
    <dbReference type="NCBI Taxonomy" id="2614809"/>
    <lineage>
        <taxon>Bacteria</taxon>
        <taxon>Pseudomonadati</taxon>
        <taxon>Pseudomonadota</taxon>
        <taxon>Alphaproteobacteria</taxon>
        <taxon>Rhodobacterales</taxon>
        <taxon>Roseobacteraceae</taxon>
        <taxon>Parasulfitobacter</taxon>
    </lineage>
</organism>
<comment type="caution">
    <text evidence="3">The sequence shown here is derived from an EMBL/GenBank/DDBJ whole genome shotgun (WGS) entry which is preliminary data.</text>
</comment>
<sequence>MIKVWAGALAAIFCLAALSGQVFAQDRVWVQIEAQPSLAEAQERIRDYSSSLDNLHGFALGSGWYGIVLGPYNSEDADLVLGRLRRQGLIPRDSFIAFGRNFQQQFWPIGGNAFTALAAPSPQITIDTIPQNPTLQIIDETPQQARASERLLTREDREVLQKALKWAGVYTAGIDGSFGRGTRNAMAEWQRLQGLEETGILTTAQRGQLLSDYNAVLEGLDLQAVTNTDAGIQIKLPLGVVVFDKYDPPLVHYTATTDLNVQISLISQSGDENSLLALYDLLQTLQIMPLTGPRNQERTSFQITGVDAKRHSYAYAELRGGVIKGFILVWPAGDERRRSRLQDELQSSFTPIDGVLNPSIVPPSADQAIDLIAGLQIRRPKLSRSGFYIDNAGTLITTTEVTDQCPRLTLDETYEARVIATAPQFGLAILQPTTDLAPAGFASFLGGIARIQQDIAVAGYSYEGALDAPTVTFGQIADIRGLNGDDALDRLSVSVLAGDVGGPVLDASGTVVGMLLPNLDDGRQLPQDVRFTVDAEAIKQVLAKANISYQIADASAPMRAEDLSTKAIELTALVSCWDN</sequence>
<evidence type="ECO:0000256" key="1">
    <source>
        <dbReference type="SAM" id="SignalP"/>
    </source>
</evidence>
<dbReference type="Pfam" id="PF13365">
    <property type="entry name" value="Trypsin_2"/>
    <property type="match status" value="1"/>
</dbReference>
<dbReference type="InterPro" id="IPR036365">
    <property type="entry name" value="PGBD-like_sf"/>
</dbReference>
<dbReference type="EMBL" id="JABUFE010000003">
    <property type="protein sequence ID" value="NSX54709.1"/>
    <property type="molecule type" value="Genomic_DNA"/>
</dbReference>
<dbReference type="InterPro" id="IPR009003">
    <property type="entry name" value="Peptidase_S1_PA"/>
</dbReference>
<keyword evidence="4" id="KW-1185">Reference proteome</keyword>
<reference evidence="3 4" key="1">
    <citation type="submission" date="2020-06" db="EMBL/GenBank/DDBJ databases">
        <title>Sulfitobacter algicola sp. nov., isolated from green algae.</title>
        <authorList>
            <person name="Wang C."/>
        </authorList>
    </citation>
    <scope>NUCLEOTIDE SEQUENCE [LARGE SCALE GENOMIC DNA]</scope>
    <source>
        <strain evidence="3 4">1151</strain>
    </source>
</reference>
<proteinExistence type="predicted"/>
<accession>A0ABX2IP88</accession>
<keyword evidence="1" id="KW-0732">Signal</keyword>
<dbReference type="Proteomes" id="UP000777935">
    <property type="component" value="Unassembled WGS sequence"/>
</dbReference>
<dbReference type="PANTHER" id="PTHR43019">
    <property type="entry name" value="SERINE ENDOPROTEASE DEGS"/>
    <property type="match status" value="1"/>
</dbReference>
<dbReference type="RefSeq" id="WP_174136981.1">
    <property type="nucleotide sequence ID" value="NZ_JABUFE010000003.1"/>
</dbReference>
<name>A0ABX2IP88_9RHOB</name>
<feature type="chain" id="PRO_5045067705" evidence="1">
    <location>
        <begin position="25"/>
        <end position="579"/>
    </location>
</feature>
<dbReference type="SUPFAM" id="SSF47090">
    <property type="entry name" value="PGBD-like"/>
    <property type="match status" value="1"/>
</dbReference>
<dbReference type="Gene3D" id="2.40.10.120">
    <property type="match status" value="1"/>
</dbReference>
<dbReference type="Pfam" id="PF01471">
    <property type="entry name" value="PG_binding_1"/>
    <property type="match status" value="1"/>
</dbReference>